<feature type="non-terminal residue" evidence="2">
    <location>
        <position position="308"/>
    </location>
</feature>
<evidence type="ECO:0000313" key="2">
    <source>
        <dbReference type="EMBL" id="GAG86316.1"/>
    </source>
</evidence>
<dbReference type="AlphaFoldDB" id="X1CPX0"/>
<evidence type="ECO:0000256" key="1">
    <source>
        <dbReference type="SAM" id="Coils"/>
    </source>
</evidence>
<dbReference type="EMBL" id="BART01015578">
    <property type="protein sequence ID" value="GAG86316.1"/>
    <property type="molecule type" value="Genomic_DNA"/>
</dbReference>
<keyword evidence="1" id="KW-0175">Coiled coil</keyword>
<comment type="caution">
    <text evidence="2">The sequence shown here is derived from an EMBL/GenBank/DDBJ whole genome shotgun (WGS) entry which is preliminary data.</text>
</comment>
<gene>
    <name evidence="2" type="ORF">S01H4_30218</name>
</gene>
<name>X1CPX0_9ZZZZ</name>
<proteinExistence type="predicted"/>
<accession>X1CPX0</accession>
<protein>
    <submittedName>
        <fullName evidence="2">Uncharacterized protein</fullName>
    </submittedName>
</protein>
<sequence>IIWKRDKLIFAYGWFFFVSKPKQKSNKTKKEKKKKAPKKEEKTVSRETFPFGEISIPLKEKENMRSLYHNKEYFQYLKLINSSNIPQKPIKDVLNDLFFKNEDIPLKEKKSIRKIIYYQKERVIVVKSLIGDMMYEQLKGLVKKYGWYFYITGVPVGESNISEAIDKIDKKFDSDYFKEIFVLNGDRKEKIRVTIYPIVLKPNHNCHILGIGNLNILLDCGISEPEDKDKSEKKESEEEVEQLEKLKIVENNEVSKKETEYKRPDDFKHIEDYLQNLLRLIGELEQNESISEIFYRNNLLNQKLTRYL</sequence>
<organism evidence="2">
    <name type="scientific">marine sediment metagenome</name>
    <dbReference type="NCBI Taxonomy" id="412755"/>
    <lineage>
        <taxon>unclassified sequences</taxon>
        <taxon>metagenomes</taxon>
        <taxon>ecological metagenomes</taxon>
    </lineage>
</organism>
<feature type="non-terminal residue" evidence="2">
    <location>
        <position position="1"/>
    </location>
</feature>
<reference evidence="2" key="1">
    <citation type="journal article" date="2014" name="Front. Microbiol.">
        <title>High frequency of phylogenetically diverse reductive dehalogenase-homologous genes in deep subseafloor sedimentary metagenomes.</title>
        <authorList>
            <person name="Kawai M."/>
            <person name="Futagami T."/>
            <person name="Toyoda A."/>
            <person name="Takaki Y."/>
            <person name="Nishi S."/>
            <person name="Hori S."/>
            <person name="Arai W."/>
            <person name="Tsubouchi T."/>
            <person name="Morono Y."/>
            <person name="Uchiyama I."/>
            <person name="Ito T."/>
            <person name="Fujiyama A."/>
            <person name="Inagaki F."/>
            <person name="Takami H."/>
        </authorList>
    </citation>
    <scope>NUCLEOTIDE SEQUENCE</scope>
    <source>
        <strain evidence="2">Expedition CK06-06</strain>
    </source>
</reference>
<feature type="coiled-coil region" evidence="1">
    <location>
        <begin position="226"/>
        <end position="260"/>
    </location>
</feature>